<dbReference type="EMBL" id="PDCP01000001">
    <property type="protein sequence ID" value="PEG43127.1"/>
    <property type="molecule type" value="Genomic_DNA"/>
</dbReference>
<dbReference type="PROSITE" id="PS50893">
    <property type="entry name" value="ABC_TRANSPORTER_2"/>
    <property type="match status" value="1"/>
</dbReference>
<evidence type="ECO:0000259" key="4">
    <source>
        <dbReference type="PROSITE" id="PS50893"/>
    </source>
</evidence>
<dbReference type="PANTHER" id="PTHR42788">
    <property type="entry name" value="TAURINE IMPORT ATP-BINDING PROTEIN-RELATED"/>
    <property type="match status" value="1"/>
</dbReference>
<dbReference type="Proteomes" id="UP000465302">
    <property type="component" value="Unassembled WGS sequence"/>
</dbReference>
<dbReference type="InterPro" id="IPR003439">
    <property type="entry name" value="ABC_transporter-like_ATP-bd"/>
</dbReference>
<keyword evidence="3 6" id="KW-0067">ATP-binding</keyword>
<dbReference type="PROSITE" id="PS00211">
    <property type="entry name" value="ABC_TRANSPORTER_1"/>
    <property type="match status" value="1"/>
</dbReference>
<organism evidence="6 7">
    <name type="scientific">Mycolicibacterium agri</name>
    <name type="common">Mycobacterium agri</name>
    <dbReference type="NCBI Taxonomy" id="36811"/>
    <lineage>
        <taxon>Bacteria</taxon>
        <taxon>Bacillati</taxon>
        <taxon>Actinomycetota</taxon>
        <taxon>Actinomycetes</taxon>
        <taxon>Mycobacteriales</taxon>
        <taxon>Mycobacteriaceae</taxon>
        <taxon>Mycolicibacterium</taxon>
    </lineage>
</organism>
<keyword evidence="1" id="KW-0813">Transport</keyword>
<dbReference type="Gene3D" id="3.40.50.300">
    <property type="entry name" value="P-loop containing nucleotide triphosphate hydrolases"/>
    <property type="match status" value="1"/>
</dbReference>
<protein>
    <submittedName>
        <fullName evidence="6">Nitrate/sulfonate/bicarbonate ABC transporter ATP-binding protein</fullName>
    </submittedName>
</protein>
<dbReference type="InterPro" id="IPR027417">
    <property type="entry name" value="P-loop_NTPase"/>
</dbReference>
<dbReference type="EMBL" id="BLKS01000001">
    <property type="protein sequence ID" value="GFG54480.1"/>
    <property type="molecule type" value="Genomic_DNA"/>
</dbReference>
<proteinExistence type="predicted"/>
<dbReference type="SUPFAM" id="SSF52540">
    <property type="entry name" value="P-loop containing nucleoside triphosphate hydrolases"/>
    <property type="match status" value="1"/>
</dbReference>
<keyword evidence="2" id="KW-0547">Nucleotide-binding</keyword>
<evidence type="ECO:0000256" key="1">
    <source>
        <dbReference type="ARBA" id="ARBA00022448"/>
    </source>
</evidence>
<accession>A0A2A7NHD9</accession>
<evidence type="ECO:0000256" key="3">
    <source>
        <dbReference type="ARBA" id="ARBA00022840"/>
    </source>
</evidence>
<dbReference type="InterPro" id="IPR017871">
    <property type="entry name" value="ABC_transporter-like_CS"/>
</dbReference>
<dbReference type="RefSeq" id="WP_097937700.1">
    <property type="nucleotide sequence ID" value="NZ_BLKS01000001.1"/>
</dbReference>
<evidence type="ECO:0000313" key="8">
    <source>
        <dbReference type="Proteomes" id="UP000465302"/>
    </source>
</evidence>
<keyword evidence="7" id="KW-1185">Reference proteome</keyword>
<dbReference type="GO" id="GO:0005524">
    <property type="term" value="F:ATP binding"/>
    <property type="evidence" value="ECO:0007669"/>
    <property type="project" value="UniProtKB-KW"/>
</dbReference>
<dbReference type="InterPro" id="IPR003593">
    <property type="entry name" value="AAA+_ATPase"/>
</dbReference>
<name>A0A2A7NHD9_MYCAG</name>
<dbReference type="CDD" id="cd03293">
    <property type="entry name" value="ABC_NrtD_SsuB_transporters"/>
    <property type="match status" value="1"/>
</dbReference>
<sequence>MATLVADHVTKIYEPTGRGQTAVQAISDFGFEASGHTFVCLVGPSGCGKSTFLNLVSGVEKPTSGAVTVTGAHKNARIGYVFQDPRLLPWRTVLDNMIYVHDEGDRKTRRQRCMRFLEMVDLAHAADMYPAQLSGGMRQRIGIARALSIEPDLLLMDEPFSHLDAITARSLRTELQELWQASGATVLFVTHDVNEAVQLSDRILMMNKGGTLYADIPINLPRPRLQTDRAVVTQQADVLALFEQMRAEPVGAEPEGANH</sequence>
<dbReference type="InterPro" id="IPR050166">
    <property type="entry name" value="ABC_transporter_ATP-bind"/>
</dbReference>
<dbReference type="SMART" id="SM00382">
    <property type="entry name" value="AAA"/>
    <property type="match status" value="1"/>
</dbReference>
<dbReference type="PANTHER" id="PTHR42788:SF19">
    <property type="entry name" value="ALIPHATIC SULFONATES IMPORT ATP-BINDING PROTEIN SSUB 2"/>
    <property type="match status" value="1"/>
</dbReference>
<evidence type="ECO:0000256" key="2">
    <source>
        <dbReference type="ARBA" id="ARBA00022741"/>
    </source>
</evidence>
<comment type="caution">
    <text evidence="6">The sequence shown here is derived from an EMBL/GenBank/DDBJ whole genome shotgun (WGS) entry which is preliminary data.</text>
</comment>
<evidence type="ECO:0000313" key="5">
    <source>
        <dbReference type="EMBL" id="GFG54480.1"/>
    </source>
</evidence>
<dbReference type="AlphaFoldDB" id="A0A2A7NHD9"/>
<feature type="domain" description="ABC transporter" evidence="4">
    <location>
        <begin position="4"/>
        <end position="233"/>
    </location>
</feature>
<reference evidence="5" key="3">
    <citation type="submission" date="2020-02" db="EMBL/GenBank/DDBJ databases">
        <authorList>
            <person name="Matsumoto Y."/>
            <person name="Motooka D."/>
            <person name="Nakamura S."/>
        </authorList>
    </citation>
    <scope>NUCLEOTIDE SEQUENCE</scope>
    <source>
        <strain evidence="5">JCM 6377</strain>
    </source>
</reference>
<dbReference type="Proteomes" id="UP000220914">
    <property type="component" value="Unassembled WGS sequence"/>
</dbReference>
<evidence type="ECO:0000313" key="6">
    <source>
        <dbReference type="EMBL" id="PEG43127.1"/>
    </source>
</evidence>
<dbReference type="GO" id="GO:0016887">
    <property type="term" value="F:ATP hydrolysis activity"/>
    <property type="evidence" value="ECO:0007669"/>
    <property type="project" value="InterPro"/>
</dbReference>
<dbReference type="OrthoDB" id="8773773at2"/>
<evidence type="ECO:0000313" key="7">
    <source>
        <dbReference type="Proteomes" id="UP000220914"/>
    </source>
</evidence>
<reference evidence="5 8" key="2">
    <citation type="journal article" date="2019" name="Emerg. Microbes Infect.">
        <title>Comprehensive subspecies identification of 175 nontuberculous mycobacteria species based on 7547 genomic profiles.</title>
        <authorList>
            <person name="Matsumoto Y."/>
            <person name="Kinjo T."/>
            <person name="Motooka D."/>
            <person name="Nabeya D."/>
            <person name="Jung N."/>
            <person name="Uechi K."/>
            <person name="Horii T."/>
            <person name="Iida T."/>
            <person name="Fujita J."/>
            <person name="Nakamura S."/>
        </authorList>
    </citation>
    <scope>NUCLEOTIDE SEQUENCE [LARGE SCALE GENOMIC DNA]</scope>
    <source>
        <strain evidence="5 8">JCM 6377</strain>
    </source>
</reference>
<reference evidence="6 7" key="1">
    <citation type="submission" date="2017-10" db="EMBL/GenBank/DDBJ databases">
        <title>The new phylogeny of genus Mycobacterium.</title>
        <authorList>
            <person name="Tortoli E."/>
            <person name="Trovato A."/>
            <person name="Cirillo D.M."/>
        </authorList>
    </citation>
    <scope>NUCLEOTIDE SEQUENCE [LARGE SCALE GENOMIC DNA]</scope>
    <source>
        <strain evidence="6 7">CCUG37673</strain>
    </source>
</reference>
<dbReference type="Pfam" id="PF00005">
    <property type="entry name" value="ABC_tran"/>
    <property type="match status" value="1"/>
</dbReference>
<gene>
    <name evidence="6" type="ORF">CQY20_00620</name>
    <name evidence="5" type="ORF">MAGR_59210</name>
</gene>